<keyword evidence="2" id="KW-1185">Reference proteome</keyword>
<organism evidence="1 2">
    <name type="scientific">Araneus ventricosus</name>
    <name type="common">Orbweaver spider</name>
    <name type="synonym">Epeira ventricosa</name>
    <dbReference type="NCBI Taxonomy" id="182803"/>
    <lineage>
        <taxon>Eukaryota</taxon>
        <taxon>Metazoa</taxon>
        <taxon>Ecdysozoa</taxon>
        <taxon>Arthropoda</taxon>
        <taxon>Chelicerata</taxon>
        <taxon>Arachnida</taxon>
        <taxon>Araneae</taxon>
        <taxon>Araneomorphae</taxon>
        <taxon>Entelegynae</taxon>
        <taxon>Araneoidea</taxon>
        <taxon>Araneidae</taxon>
        <taxon>Araneus</taxon>
    </lineage>
</organism>
<evidence type="ECO:0000313" key="1">
    <source>
        <dbReference type="EMBL" id="GBM44138.1"/>
    </source>
</evidence>
<dbReference type="Proteomes" id="UP000499080">
    <property type="component" value="Unassembled WGS sequence"/>
</dbReference>
<dbReference type="Gene3D" id="3.30.420.10">
    <property type="entry name" value="Ribonuclease H-like superfamily/Ribonuclease H"/>
    <property type="match status" value="1"/>
</dbReference>
<dbReference type="InterPro" id="IPR036397">
    <property type="entry name" value="RNaseH_sf"/>
</dbReference>
<sequence>MLSDGFILLHDNTYTARKTQELLQNVKWKVWSHHHTSHIWHLSGRRFSSNSHVKTAANNWLNGQGRDFYQAGLNKLVLISDKCLNRFRDYVEK</sequence>
<evidence type="ECO:0000313" key="2">
    <source>
        <dbReference type="Proteomes" id="UP000499080"/>
    </source>
</evidence>
<comment type="caution">
    <text evidence="1">The sequence shown here is derived from an EMBL/GenBank/DDBJ whole genome shotgun (WGS) entry which is preliminary data.</text>
</comment>
<proteinExistence type="predicted"/>
<dbReference type="EMBL" id="BGPR01001056">
    <property type="protein sequence ID" value="GBM44138.1"/>
    <property type="molecule type" value="Genomic_DNA"/>
</dbReference>
<dbReference type="OrthoDB" id="10042427at2759"/>
<protein>
    <submittedName>
        <fullName evidence="1">Uncharacterized protein</fullName>
    </submittedName>
</protein>
<dbReference type="AlphaFoldDB" id="A0A4Y2FUS8"/>
<dbReference type="GO" id="GO:0003676">
    <property type="term" value="F:nucleic acid binding"/>
    <property type="evidence" value="ECO:0007669"/>
    <property type="project" value="InterPro"/>
</dbReference>
<name>A0A4Y2FUS8_ARAVE</name>
<reference evidence="1 2" key="1">
    <citation type="journal article" date="2019" name="Sci. Rep.">
        <title>Orb-weaving spider Araneus ventricosus genome elucidates the spidroin gene catalogue.</title>
        <authorList>
            <person name="Kono N."/>
            <person name="Nakamura H."/>
            <person name="Ohtoshi R."/>
            <person name="Moran D.A.P."/>
            <person name="Shinohara A."/>
            <person name="Yoshida Y."/>
            <person name="Fujiwara M."/>
            <person name="Mori M."/>
            <person name="Tomita M."/>
            <person name="Arakawa K."/>
        </authorList>
    </citation>
    <scope>NUCLEOTIDE SEQUENCE [LARGE SCALE GENOMIC DNA]</scope>
</reference>
<gene>
    <name evidence="1" type="ORF">AVEN_93778_1</name>
</gene>
<accession>A0A4Y2FUS8</accession>